<feature type="region of interest" description="Disordered" evidence="8">
    <location>
        <begin position="25"/>
        <end position="55"/>
    </location>
</feature>
<comment type="catalytic activity">
    <reaction evidence="4">
        <text>a 5'-end (N(7)-methyl 5'-triphosphoguanosine)-ribonucleoside in snoRNA + S-adenosyl-L-methionine = a 5'-end (N(2),N(7)-dimethyl 5'-triphosphoguanosine)-ribonucleoside in snoRNA + S-adenosyl-L-homocysteine + H(+)</text>
        <dbReference type="Rhea" id="RHEA:78475"/>
        <dbReference type="Rhea" id="RHEA-COMP:19086"/>
        <dbReference type="Rhea" id="RHEA-COMP:19088"/>
        <dbReference type="ChEBI" id="CHEBI:15378"/>
        <dbReference type="ChEBI" id="CHEBI:57856"/>
        <dbReference type="ChEBI" id="CHEBI:59789"/>
        <dbReference type="ChEBI" id="CHEBI:156461"/>
        <dbReference type="ChEBI" id="CHEBI:172880"/>
    </reaction>
    <physiologicalReaction direction="left-to-right" evidence="4">
        <dbReference type="Rhea" id="RHEA:78476"/>
    </physiologicalReaction>
</comment>
<evidence type="ECO:0000256" key="5">
    <source>
        <dbReference type="ARBA" id="ARBA00048763"/>
    </source>
</evidence>
<accession>A0A1E3HQ42</accession>
<comment type="similarity">
    <text evidence="2">Belongs to the methyltransferase superfamily. Trimethylguanosine synthase family.</text>
</comment>
<keyword evidence="10" id="KW-1185">Reference proteome</keyword>
<evidence type="ECO:0000256" key="1">
    <source>
        <dbReference type="ARBA" id="ARBA00018517"/>
    </source>
</evidence>
<evidence type="ECO:0000256" key="8">
    <source>
        <dbReference type="SAM" id="MobiDB-lite"/>
    </source>
</evidence>
<dbReference type="PANTHER" id="PTHR14741:SF32">
    <property type="entry name" value="TRIMETHYLGUANOSINE SYNTHASE"/>
    <property type="match status" value="1"/>
</dbReference>
<feature type="compositionally biased region" description="Low complexity" evidence="8">
    <location>
        <begin position="114"/>
        <end position="126"/>
    </location>
</feature>
<evidence type="ECO:0000256" key="3">
    <source>
        <dbReference type="ARBA" id="ARBA00047418"/>
    </source>
</evidence>
<evidence type="ECO:0000256" key="6">
    <source>
        <dbReference type="ARBA" id="ARBA00049075"/>
    </source>
</evidence>
<dbReference type="Gene3D" id="3.40.50.150">
    <property type="entry name" value="Vaccinia Virus protein VP39"/>
    <property type="match status" value="1"/>
</dbReference>
<dbReference type="FunFam" id="3.40.50.150:FF:000432">
    <property type="entry name" value="Unplaced genomic scaffold supercont2.10, whole genome shotgun sequence"/>
    <property type="match status" value="1"/>
</dbReference>
<dbReference type="InterPro" id="IPR029063">
    <property type="entry name" value="SAM-dependent_MTases_sf"/>
</dbReference>
<dbReference type="GO" id="GO:0071164">
    <property type="term" value="F:RNA cap trimethylguanosine synthase activity"/>
    <property type="evidence" value="ECO:0007669"/>
    <property type="project" value="TreeGrafter"/>
</dbReference>
<organism evidence="9 10">
    <name type="scientific">Cryptococcus amylolentus CBS 6039</name>
    <dbReference type="NCBI Taxonomy" id="1295533"/>
    <lineage>
        <taxon>Eukaryota</taxon>
        <taxon>Fungi</taxon>
        <taxon>Dikarya</taxon>
        <taxon>Basidiomycota</taxon>
        <taxon>Agaricomycotina</taxon>
        <taxon>Tremellomycetes</taxon>
        <taxon>Tremellales</taxon>
        <taxon>Cryptococcaceae</taxon>
        <taxon>Cryptococcus</taxon>
    </lineage>
</organism>
<feature type="compositionally biased region" description="Low complexity" evidence="8">
    <location>
        <begin position="26"/>
        <end position="40"/>
    </location>
</feature>
<dbReference type="OrthoDB" id="194443at2759"/>
<reference evidence="9 10" key="1">
    <citation type="submission" date="2016-06" db="EMBL/GenBank/DDBJ databases">
        <title>Evolution of pathogenesis and genome organization in the Tremellales.</title>
        <authorList>
            <person name="Cuomo C."/>
            <person name="Litvintseva A."/>
            <person name="Heitman J."/>
            <person name="Chen Y."/>
            <person name="Sun S."/>
            <person name="Springer D."/>
            <person name="Dromer F."/>
            <person name="Young S."/>
            <person name="Zeng Q."/>
            <person name="Chapman S."/>
            <person name="Gujja S."/>
            <person name="Saif S."/>
            <person name="Birren B."/>
        </authorList>
    </citation>
    <scope>NUCLEOTIDE SEQUENCE [LARGE SCALE GENOMIC DNA]</scope>
    <source>
        <strain evidence="9 10">CBS 6039</strain>
    </source>
</reference>
<comment type="catalytic activity">
    <reaction evidence="5">
        <text>a 5'-end (N(2),N(7)-dimethyl 5'-triphosphoguanosine)-ribonucleoside in snRNA + S-adenosyl-L-methionine = a 5'-end (N(2),N(2),N(7)-trimethyl 5'-triphosphoguanosine)-ribonucleoside in snRNA + S-adenosyl-L-homocysteine + H(+)</text>
        <dbReference type="Rhea" id="RHEA:78479"/>
        <dbReference type="Rhea" id="RHEA-COMP:19087"/>
        <dbReference type="Rhea" id="RHEA-COMP:19089"/>
        <dbReference type="ChEBI" id="CHEBI:15378"/>
        <dbReference type="ChEBI" id="CHEBI:57856"/>
        <dbReference type="ChEBI" id="CHEBI:59789"/>
        <dbReference type="ChEBI" id="CHEBI:167623"/>
        <dbReference type="ChEBI" id="CHEBI:172880"/>
    </reaction>
    <physiologicalReaction direction="left-to-right" evidence="5">
        <dbReference type="Rhea" id="RHEA:78480"/>
    </physiologicalReaction>
</comment>
<dbReference type="EMBL" id="AWGJ01000006">
    <property type="protein sequence ID" value="ODN78480.1"/>
    <property type="molecule type" value="Genomic_DNA"/>
</dbReference>
<dbReference type="Pfam" id="PF09445">
    <property type="entry name" value="Methyltransf_15"/>
    <property type="match status" value="1"/>
</dbReference>
<dbReference type="AlphaFoldDB" id="A0A1E3HQ42"/>
<comment type="catalytic activity">
    <reaction evidence="6">
        <text>a 5'-end (N(7)-methyl 5'-triphosphoguanosine)-ribonucleoside in snRNA + S-adenosyl-L-methionine = a 5'-end (N(2),N(7)-dimethyl 5'-triphosphoguanosine)-ribonucleoside in snRNA + S-adenosyl-L-homocysteine + H(+)</text>
        <dbReference type="Rhea" id="RHEA:78471"/>
        <dbReference type="Rhea" id="RHEA-COMP:19085"/>
        <dbReference type="Rhea" id="RHEA-COMP:19087"/>
        <dbReference type="ChEBI" id="CHEBI:15378"/>
        <dbReference type="ChEBI" id="CHEBI:57856"/>
        <dbReference type="ChEBI" id="CHEBI:59789"/>
        <dbReference type="ChEBI" id="CHEBI:156461"/>
        <dbReference type="ChEBI" id="CHEBI:172880"/>
    </reaction>
    <physiologicalReaction direction="left-to-right" evidence="6">
        <dbReference type="Rhea" id="RHEA:78472"/>
    </physiologicalReaction>
</comment>
<dbReference type="CDD" id="cd02440">
    <property type="entry name" value="AdoMet_MTases"/>
    <property type="match status" value="1"/>
</dbReference>
<evidence type="ECO:0000256" key="4">
    <source>
        <dbReference type="ARBA" id="ARBA00048740"/>
    </source>
</evidence>
<evidence type="ECO:0000313" key="9">
    <source>
        <dbReference type="EMBL" id="ODN78480.1"/>
    </source>
</evidence>
<sequence length="418" mass="46788">MPKRGRSRQSLSLFASLPTDLRHAIRSGSRGRSSSSARFSVEPASALEIAPETSKPGIKILQEIEGSTLLKTQPDSESEDEEDEVVDMDITLLSQDDVMNSEPVPRPVVVVPTTNPSSLSVPLPSAKSPPPHRKSANFEQSWLGIRSEYVHPMTAKQRKNYVKRMKNGKAVLNPHLGHPWDCTGLVPRYVKEQEVPYELRKYYHQRGFLFPDYDRLPLLMDQTGWFSVTPQPIAAHVAQRCQCDVIVDAFCGVGGNAIEFAKTCERVIAIDNDLTRLRLARHNALHHGVADRIEFILGDYMEWARSLSARESDAIDVVFLSPPWGGIDYRSGPNSSYPLSALLPIHGRELFHLTSRLTPNIAYYLPRNTDLQELADLAREVTLPGLGKEKEYVEAEEETVRGKVKALTFYFGGLISDE</sequence>
<evidence type="ECO:0000256" key="7">
    <source>
        <dbReference type="ARBA" id="ARBA00049790"/>
    </source>
</evidence>
<dbReference type="GeneID" id="30155423"/>
<dbReference type="PANTHER" id="PTHR14741">
    <property type="entry name" value="S-ADENOSYLMETHIONINE-DEPENDENT METHYLTRANSFERASE RELATED"/>
    <property type="match status" value="1"/>
</dbReference>
<feature type="region of interest" description="Disordered" evidence="8">
    <location>
        <begin position="114"/>
        <end position="135"/>
    </location>
</feature>
<dbReference type="STRING" id="1295533.A0A1E3HQ42"/>
<dbReference type="GO" id="GO:0005634">
    <property type="term" value="C:nucleus"/>
    <property type="evidence" value="ECO:0007669"/>
    <property type="project" value="TreeGrafter"/>
</dbReference>
<proteinExistence type="inferred from homology"/>
<comment type="caution">
    <text evidence="9">The sequence shown here is derived from an EMBL/GenBank/DDBJ whole genome shotgun (WGS) entry which is preliminary data.</text>
</comment>
<evidence type="ECO:0000256" key="2">
    <source>
        <dbReference type="ARBA" id="ARBA00025783"/>
    </source>
</evidence>
<dbReference type="Proteomes" id="UP000094065">
    <property type="component" value="Unassembled WGS sequence"/>
</dbReference>
<evidence type="ECO:0000313" key="10">
    <source>
        <dbReference type="Proteomes" id="UP000094065"/>
    </source>
</evidence>
<gene>
    <name evidence="9" type="ORF">L202_04114</name>
</gene>
<dbReference type="InterPro" id="IPR019012">
    <property type="entry name" value="RNA_cap_Gua-N2-MeTrfase"/>
</dbReference>
<protein>
    <recommendedName>
        <fullName evidence="1">Trimethylguanosine synthase</fullName>
    </recommendedName>
    <alternativeName>
        <fullName evidence="7">Cap-specific guanine-N(2) methyltransferase</fullName>
    </alternativeName>
</protein>
<dbReference type="SUPFAM" id="SSF53335">
    <property type="entry name" value="S-adenosyl-L-methionine-dependent methyltransferases"/>
    <property type="match status" value="1"/>
</dbReference>
<dbReference type="RefSeq" id="XP_018993526.1">
    <property type="nucleotide sequence ID" value="XM_019138090.1"/>
</dbReference>
<comment type="catalytic activity">
    <reaction evidence="3">
        <text>a 5'-end (N(2),N(7)-dimethyl 5'-triphosphoguanosine)-ribonucleoside in snoRNA + S-adenosyl-L-methionine = a 5'-end (N(2),N(2),N(7)-trimethyl 5'-triphosphoguanosine)-ribonucleoside in snoRNA + S-adenosyl-L-homocysteine + H(+)</text>
        <dbReference type="Rhea" id="RHEA:78507"/>
        <dbReference type="Rhea" id="RHEA-COMP:19088"/>
        <dbReference type="Rhea" id="RHEA-COMP:19090"/>
        <dbReference type="ChEBI" id="CHEBI:15378"/>
        <dbReference type="ChEBI" id="CHEBI:57856"/>
        <dbReference type="ChEBI" id="CHEBI:59789"/>
        <dbReference type="ChEBI" id="CHEBI:167623"/>
        <dbReference type="ChEBI" id="CHEBI:172880"/>
    </reaction>
    <physiologicalReaction direction="left-to-right" evidence="3">
        <dbReference type="Rhea" id="RHEA:78508"/>
    </physiologicalReaction>
</comment>
<name>A0A1E3HQ42_9TREE</name>